<gene>
    <name evidence="2" type="ORF">CCMP2556_LOCUS50502</name>
</gene>
<dbReference type="InterPro" id="IPR042103">
    <property type="entry name" value="SerRS_1_N_sf"/>
</dbReference>
<feature type="compositionally biased region" description="Basic and acidic residues" evidence="1">
    <location>
        <begin position="7"/>
        <end position="20"/>
    </location>
</feature>
<feature type="region of interest" description="Disordered" evidence="1">
    <location>
        <begin position="1"/>
        <end position="39"/>
    </location>
</feature>
<dbReference type="EMBL" id="CAXAMN010027095">
    <property type="protein sequence ID" value="CAK9108355.1"/>
    <property type="molecule type" value="Genomic_DNA"/>
</dbReference>
<evidence type="ECO:0000313" key="3">
    <source>
        <dbReference type="Proteomes" id="UP001642484"/>
    </source>
</evidence>
<accession>A0ABP0S7K1</accession>
<keyword evidence="3" id="KW-1185">Reference proteome</keyword>
<dbReference type="Gene3D" id="1.10.287.40">
    <property type="entry name" value="Serine-tRNA synthetase, tRNA binding domain"/>
    <property type="match status" value="1"/>
</dbReference>
<comment type="caution">
    <text evidence="2">The sequence shown here is derived from an EMBL/GenBank/DDBJ whole genome shotgun (WGS) entry which is preliminary data.</text>
</comment>
<proteinExistence type="predicted"/>
<evidence type="ECO:0000256" key="1">
    <source>
        <dbReference type="SAM" id="MobiDB-lite"/>
    </source>
</evidence>
<organism evidence="2 3">
    <name type="scientific">Durusdinium trenchii</name>
    <dbReference type="NCBI Taxonomy" id="1381693"/>
    <lineage>
        <taxon>Eukaryota</taxon>
        <taxon>Sar</taxon>
        <taxon>Alveolata</taxon>
        <taxon>Dinophyceae</taxon>
        <taxon>Suessiales</taxon>
        <taxon>Symbiodiniaceae</taxon>
        <taxon>Durusdinium</taxon>
    </lineage>
</organism>
<evidence type="ECO:0000313" key="2">
    <source>
        <dbReference type="EMBL" id="CAK9108355.1"/>
    </source>
</evidence>
<dbReference type="Proteomes" id="UP001642484">
    <property type="component" value="Unassembled WGS sequence"/>
</dbReference>
<name>A0ABP0S7K1_9DINO</name>
<sequence>MTIGIDLLRKDKGGDPEAPPRRGHGPTGPEICVGKQRTREENDRFQGLVKESEKRRFRDPKLIDQVLELDTLWVRNANWVKQKFQLDEKRKEASTVNKVQSQITEKKKASKGADKCEDLLEQKTSLEGEAANMEKVCDETIFQRVGALNELFRSGLQSSKTQICACGKSNEGYEPRAGA</sequence>
<reference evidence="2 3" key="1">
    <citation type="submission" date="2024-02" db="EMBL/GenBank/DDBJ databases">
        <authorList>
            <person name="Chen Y."/>
            <person name="Shah S."/>
            <person name="Dougan E. K."/>
            <person name="Thang M."/>
            <person name="Chan C."/>
        </authorList>
    </citation>
    <scope>NUCLEOTIDE SEQUENCE [LARGE SCALE GENOMIC DNA]</scope>
</reference>
<protein>
    <submittedName>
        <fullName evidence="2">Uncharacterized protein</fullName>
    </submittedName>
</protein>